<name>A0A0J1BME7_RHOIS</name>
<keyword evidence="2" id="KW-1185">Reference proteome</keyword>
<comment type="caution">
    <text evidence="1">The sequence shown here is derived from an EMBL/GenBank/DDBJ whole genome shotgun (WGS) entry which is preliminary data.</text>
</comment>
<proteinExistence type="predicted"/>
<sequence length="65" mass="7126">MQWTFGDGELVFQHKPPATIVFAKWRATHPGSLGPCVDHMVVSEGNTILVLGRVLEQPGMVLGIR</sequence>
<dbReference type="EMBL" id="LECT01000005">
    <property type="protein sequence ID" value="KLU07652.1"/>
    <property type="molecule type" value="Genomic_DNA"/>
</dbReference>
<gene>
    <name evidence="1" type="ORF">RISK_000329</name>
</gene>
<organism evidence="1 2">
    <name type="scientific">Rhodopirellula islandica</name>
    <dbReference type="NCBI Taxonomy" id="595434"/>
    <lineage>
        <taxon>Bacteria</taxon>
        <taxon>Pseudomonadati</taxon>
        <taxon>Planctomycetota</taxon>
        <taxon>Planctomycetia</taxon>
        <taxon>Pirellulales</taxon>
        <taxon>Pirellulaceae</taxon>
        <taxon>Rhodopirellula</taxon>
    </lineage>
</organism>
<reference evidence="1" key="1">
    <citation type="submission" date="2015-05" db="EMBL/GenBank/DDBJ databases">
        <title>Permanent draft genome of Rhodopirellula islandicus K833.</title>
        <authorList>
            <person name="Kizina J."/>
            <person name="Richter M."/>
            <person name="Glockner F.O."/>
            <person name="Harder J."/>
        </authorList>
    </citation>
    <scope>NUCLEOTIDE SEQUENCE [LARGE SCALE GENOMIC DNA]</scope>
    <source>
        <strain evidence="1">K833</strain>
    </source>
</reference>
<protein>
    <submittedName>
        <fullName evidence="1">Uncharacterized protein</fullName>
    </submittedName>
</protein>
<dbReference type="PATRIC" id="fig|595434.4.peg.315"/>
<dbReference type="AlphaFoldDB" id="A0A0J1BME7"/>
<dbReference type="Proteomes" id="UP000036367">
    <property type="component" value="Unassembled WGS sequence"/>
</dbReference>
<evidence type="ECO:0000313" key="1">
    <source>
        <dbReference type="EMBL" id="KLU07652.1"/>
    </source>
</evidence>
<accession>A0A0J1BME7</accession>
<evidence type="ECO:0000313" key="2">
    <source>
        <dbReference type="Proteomes" id="UP000036367"/>
    </source>
</evidence>